<dbReference type="AlphaFoldDB" id="A0A417YWG3"/>
<organism evidence="1 2">
    <name type="scientific">Dermacoccus abyssi</name>
    <dbReference type="NCBI Taxonomy" id="322596"/>
    <lineage>
        <taxon>Bacteria</taxon>
        <taxon>Bacillati</taxon>
        <taxon>Actinomycetota</taxon>
        <taxon>Actinomycetes</taxon>
        <taxon>Micrococcales</taxon>
        <taxon>Dermacoccaceae</taxon>
        <taxon>Dermacoccus</taxon>
    </lineage>
</organism>
<proteinExistence type="predicted"/>
<accession>A0A417YWG3</accession>
<sequence length="64" mass="7508">MPGAGRVSGFAGSYSYRESRIAMLVAARMNPSRMVFFERPNTRVEWRCRRMWWFFNDALRSSPG</sequence>
<protein>
    <submittedName>
        <fullName evidence="1">Uncharacterized protein</fullName>
    </submittedName>
</protein>
<evidence type="ECO:0000313" key="2">
    <source>
        <dbReference type="Proteomes" id="UP000285376"/>
    </source>
</evidence>
<dbReference type="EMBL" id="QWLM01000040">
    <property type="protein sequence ID" value="RHW41846.1"/>
    <property type="molecule type" value="Genomic_DNA"/>
</dbReference>
<comment type="caution">
    <text evidence="1">The sequence shown here is derived from an EMBL/GenBank/DDBJ whole genome shotgun (WGS) entry which is preliminary data.</text>
</comment>
<dbReference type="Proteomes" id="UP000285376">
    <property type="component" value="Unassembled WGS sequence"/>
</dbReference>
<reference evidence="1 2" key="1">
    <citation type="submission" date="2018-08" db="EMBL/GenBank/DDBJ databases">
        <title>Whole genome sequence analysis of Dermacoccus abyssi bacteria isolated from Deep Mariana trench Micromonospora spp reveals genes involved in the environmental adaptation and production of secondary metabolites.</title>
        <authorList>
            <person name="Abdel-Mageed W.M."/>
            <person name="Lehri B."/>
            <person name="Nouioui I."/>
            <person name="Goodfellow I."/>
            <person name="Jaspars M."/>
            <person name="Karlyshev A."/>
        </authorList>
    </citation>
    <scope>NUCLEOTIDE SEQUENCE [LARGE SCALE GENOMIC DNA]</scope>
    <source>
        <strain evidence="1 2">MT1.1</strain>
    </source>
</reference>
<evidence type="ECO:0000313" key="1">
    <source>
        <dbReference type="EMBL" id="RHW41846.1"/>
    </source>
</evidence>
<name>A0A417YWG3_9MICO</name>
<gene>
    <name evidence="1" type="ORF">D1832_14975</name>
</gene>